<dbReference type="STRING" id="525904.Tter_2418"/>
<dbReference type="Pfam" id="PF08240">
    <property type="entry name" value="ADH_N"/>
    <property type="match status" value="1"/>
</dbReference>
<dbReference type="KEGG" id="ttr:Tter_2418"/>
<dbReference type="PANTHER" id="PTHR45033:SF2">
    <property type="entry name" value="ZINC-TYPE ALCOHOL DEHYDROGENASE-LIKE PROTEIN C1773.06C"/>
    <property type="match status" value="1"/>
</dbReference>
<dbReference type="OrthoDB" id="3175656at2"/>
<proteinExistence type="predicted"/>
<dbReference type="Proteomes" id="UP000000323">
    <property type="component" value="Chromosome 2"/>
</dbReference>
<dbReference type="InterPro" id="IPR036291">
    <property type="entry name" value="NAD(P)-bd_dom_sf"/>
</dbReference>
<evidence type="ECO:0000259" key="1">
    <source>
        <dbReference type="SMART" id="SM00829"/>
    </source>
</evidence>
<dbReference type="HOGENOM" id="CLU_026673_3_4_0"/>
<organism evidence="2 3">
    <name type="scientific">Thermobaculum terrenum (strain ATCC BAA-798 / CCMEE 7001 / YNP1)</name>
    <dbReference type="NCBI Taxonomy" id="525904"/>
    <lineage>
        <taxon>Bacteria</taxon>
        <taxon>Bacillati</taxon>
        <taxon>Chloroflexota</taxon>
        <taxon>Chloroflexia</taxon>
        <taxon>Candidatus Thermobaculales</taxon>
        <taxon>Candidatus Thermobaculaceae</taxon>
        <taxon>Thermobaculum</taxon>
    </lineage>
</organism>
<accession>D1CHU2</accession>
<evidence type="ECO:0000313" key="2">
    <source>
        <dbReference type="EMBL" id="ACZ43313.1"/>
    </source>
</evidence>
<dbReference type="InterPro" id="IPR052711">
    <property type="entry name" value="Zinc_ADH-like"/>
</dbReference>
<gene>
    <name evidence="2" type="ordered locus">Tter_2418</name>
</gene>
<dbReference type="InterPro" id="IPR013149">
    <property type="entry name" value="ADH-like_C"/>
</dbReference>
<dbReference type="SUPFAM" id="SSF50129">
    <property type="entry name" value="GroES-like"/>
    <property type="match status" value="1"/>
</dbReference>
<dbReference type="GO" id="GO:0016491">
    <property type="term" value="F:oxidoreductase activity"/>
    <property type="evidence" value="ECO:0007669"/>
    <property type="project" value="InterPro"/>
</dbReference>
<dbReference type="InterPro" id="IPR013154">
    <property type="entry name" value="ADH-like_N"/>
</dbReference>
<reference evidence="3" key="1">
    <citation type="journal article" date="2010" name="Stand. Genomic Sci.">
        <title>Complete genome sequence of 'Thermobaculum terrenum' type strain (YNP1).</title>
        <authorList>
            <person name="Kiss H."/>
            <person name="Cleland D."/>
            <person name="Lapidus A."/>
            <person name="Lucas S."/>
            <person name="Glavina Del Rio T."/>
            <person name="Nolan M."/>
            <person name="Tice H."/>
            <person name="Han C."/>
            <person name="Goodwin L."/>
            <person name="Pitluck S."/>
            <person name="Liolios K."/>
            <person name="Ivanova N."/>
            <person name="Mavromatis K."/>
            <person name="Ovchinnikova G."/>
            <person name="Pati A."/>
            <person name="Chen A."/>
            <person name="Palaniappan K."/>
            <person name="Land M."/>
            <person name="Hauser L."/>
            <person name="Chang Y."/>
            <person name="Jeffries C."/>
            <person name="Lu M."/>
            <person name="Brettin T."/>
            <person name="Detter J."/>
            <person name="Goker M."/>
            <person name="Tindall B."/>
            <person name="Beck B."/>
            <person name="McDermott T."/>
            <person name="Woyke T."/>
            <person name="Bristow J."/>
            <person name="Eisen J."/>
            <person name="Markowitz V."/>
            <person name="Hugenholtz P."/>
            <person name="Kyrpides N."/>
            <person name="Klenk H."/>
            <person name="Cheng J."/>
        </authorList>
    </citation>
    <scope>NUCLEOTIDE SEQUENCE [LARGE SCALE GENOMIC DNA]</scope>
    <source>
        <strain evidence="3">ATCC BAA-798 / YNP1</strain>
    </source>
</reference>
<protein>
    <submittedName>
        <fullName evidence="2">Alcohol dehydrogenase zinc-binding domain protein</fullName>
    </submittedName>
</protein>
<dbReference type="InterPro" id="IPR020843">
    <property type="entry name" value="ER"/>
</dbReference>
<evidence type="ECO:0000313" key="3">
    <source>
        <dbReference type="Proteomes" id="UP000000323"/>
    </source>
</evidence>
<dbReference type="SUPFAM" id="SSF51735">
    <property type="entry name" value="NAD(P)-binding Rossmann-fold domains"/>
    <property type="match status" value="1"/>
</dbReference>
<keyword evidence="3" id="KW-1185">Reference proteome</keyword>
<feature type="domain" description="Enoyl reductase (ER)" evidence="1">
    <location>
        <begin position="12"/>
        <end position="334"/>
    </location>
</feature>
<dbReference type="RefSeq" id="WP_012876344.1">
    <property type="nucleotide sequence ID" value="NC_013526.1"/>
</dbReference>
<dbReference type="eggNOG" id="COG0604">
    <property type="taxonomic scope" value="Bacteria"/>
</dbReference>
<dbReference type="AlphaFoldDB" id="D1CHU2"/>
<dbReference type="PANTHER" id="PTHR45033">
    <property type="match status" value="1"/>
</dbReference>
<dbReference type="InterPro" id="IPR011032">
    <property type="entry name" value="GroES-like_sf"/>
</dbReference>
<sequence length="338" mass="36309">MRAYELRDLQAGTPTLVERPTPSPAPGQVLVRMHATSLNYRDLLIARGSYRRGSPRLPLVPLSDGAGEVVQVGEGVTRFRTGDRVASAFFQRWVDGPPDESKTSSALGGDLDGVLAEYVVLEETGAVHIPDFLSFEEAATLPCAGVTAWVSLMALGKLQPGQTVLVLGTGGVSIFALQIAKHAGAKVIVTSSSDEKLARARQLGADAGINYREQPNWDDEVLKLTDGLGVDHVVEVGGAQTLPKSLRATREGGHVTLVGLLSGAPGDLEAAKGNDKGIRVDSVYVGSLRDFEEMNKAIERWQLCPVIDRVFPFEEAPEAYRYLESGRHFGKVVIRLLG</sequence>
<dbReference type="CDD" id="cd08276">
    <property type="entry name" value="MDR7"/>
    <property type="match status" value="1"/>
</dbReference>
<dbReference type="SMART" id="SM00829">
    <property type="entry name" value="PKS_ER"/>
    <property type="match status" value="1"/>
</dbReference>
<name>D1CHU2_THET1</name>
<dbReference type="Pfam" id="PF00107">
    <property type="entry name" value="ADH_zinc_N"/>
    <property type="match status" value="1"/>
</dbReference>
<dbReference type="Gene3D" id="3.40.50.720">
    <property type="entry name" value="NAD(P)-binding Rossmann-like Domain"/>
    <property type="match status" value="1"/>
</dbReference>
<dbReference type="EMBL" id="CP001826">
    <property type="protein sequence ID" value="ACZ43313.1"/>
    <property type="molecule type" value="Genomic_DNA"/>
</dbReference>
<dbReference type="Gene3D" id="3.90.180.10">
    <property type="entry name" value="Medium-chain alcohol dehydrogenases, catalytic domain"/>
    <property type="match status" value="1"/>
</dbReference>